<dbReference type="HOGENOM" id="CLU_027634_7_1_9"/>
<gene>
    <name evidence="6" type="ordered locus">MCCL_0332</name>
</gene>
<evidence type="ECO:0000256" key="1">
    <source>
        <dbReference type="ARBA" id="ARBA00010688"/>
    </source>
</evidence>
<keyword evidence="3 4" id="KW-0418">Kinase</keyword>
<dbReference type="SUPFAM" id="SSF53613">
    <property type="entry name" value="Ribokinase-like"/>
    <property type="match status" value="1"/>
</dbReference>
<evidence type="ECO:0000256" key="3">
    <source>
        <dbReference type="ARBA" id="ARBA00022777"/>
    </source>
</evidence>
<dbReference type="PROSITE" id="PS00584">
    <property type="entry name" value="PFKB_KINASES_2"/>
    <property type="match status" value="1"/>
</dbReference>
<dbReference type="PRINTS" id="PR00990">
    <property type="entry name" value="RIBOKINASE"/>
</dbReference>
<name>B9E9X8_MACCJ</name>
<organism evidence="6 7">
    <name type="scientific">Macrococcus caseolyticus (strain JCSC5402)</name>
    <name type="common">Macrococcoides caseolyticum</name>
    <dbReference type="NCBI Taxonomy" id="458233"/>
    <lineage>
        <taxon>Bacteria</taxon>
        <taxon>Bacillati</taxon>
        <taxon>Bacillota</taxon>
        <taxon>Bacilli</taxon>
        <taxon>Bacillales</taxon>
        <taxon>Staphylococcaceae</taxon>
        <taxon>Macrococcoides</taxon>
    </lineage>
</organism>
<dbReference type="GO" id="GO:0006796">
    <property type="term" value="P:phosphate-containing compound metabolic process"/>
    <property type="evidence" value="ECO:0007669"/>
    <property type="project" value="UniProtKB-ARBA"/>
</dbReference>
<dbReference type="eggNOG" id="COG0524">
    <property type="taxonomic scope" value="Bacteria"/>
</dbReference>
<feature type="domain" description="Carbohydrate kinase PfkB" evidence="5">
    <location>
        <begin position="15"/>
        <end position="300"/>
    </location>
</feature>
<dbReference type="InterPro" id="IPR002139">
    <property type="entry name" value="Ribo/fructo_kinase"/>
</dbReference>
<evidence type="ECO:0000313" key="6">
    <source>
        <dbReference type="EMBL" id="BAH17039.1"/>
    </source>
</evidence>
<sequence>MISSIMKEKLMRCAMDKCLIIGSTVCDVVINVDQLPTTAGDVHISNQTMALGGCAYNVVSVLHHLGVPYTFVSPVGTGMYGEFVARELEKQGIQTEVRIEGENGCCYCFVEHHGERTFMSHHGVEYTFNPQWLDGLNLDDYKYVYICGLEVEERDGEQLIDTLSNVDATIIFAPGPRGNLILQERMERVYQLSPIVHLNEQEIKEQTGCDTVEAALEVLYEKTHNKIVVTQGEQGAMTYDGTITHVPGESVRVKDTIGAGDSHAGAFISSLAKGMDDKSALTFANKVAGEVVQVSGVGLSDEVWGRLKF</sequence>
<dbReference type="InterPro" id="IPR011611">
    <property type="entry name" value="PfkB_dom"/>
</dbReference>
<dbReference type="AlphaFoldDB" id="B9E9X8"/>
<proteinExistence type="inferred from homology"/>
<dbReference type="Proteomes" id="UP000001383">
    <property type="component" value="Chromosome"/>
</dbReference>
<keyword evidence="2 4" id="KW-0808">Transferase</keyword>
<dbReference type="EMBL" id="AP009484">
    <property type="protein sequence ID" value="BAH17039.1"/>
    <property type="molecule type" value="Genomic_DNA"/>
</dbReference>
<evidence type="ECO:0000313" key="7">
    <source>
        <dbReference type="Proteomes" id="UP000001383"/>
    </source>
</evidence>
<dbReference type="InterPro" id="IPR002173">
    <property type="entry name" value="Carboh/pur_kinase_PfkB_CS"/>
</dbReference>
<dbReference type="KEGG" id="mcl:MCCL_0332"/>
<comment type="similarity">
    <text evidence="1 4">Belongs to the carbohydrate kinase PfkB family.</text>
</comment>
<dbReference type="Pfam" id="PF00294">
    <property type="entry name" value="PfkB"/>
    <property type="match status" value="1"/>
</dbReference>
<protein>
    <recommendedName>
        <fullName evidence="5">Carbohydrate kinase PfkB domain-containing protein</fullName>
    </recommendedName>
</protein>
<evidence type="ECO:0000256" key="4">
    <source>
        <dbReference type="RuleBase" id="RU003704"/>
    </source>
</evidence>
<reference evidence="6 7" key="1">
    <citation type="journal article" date="2009" name="J. Bacteriol.">
        <title>Complete genome sequence of Macrococcus caseolyticus strain JCSCS5402, reflecting the ancestral genome of the human-pathogenic staphylococci.</title>
        <authorList>
            <person name="Baba T."/>
            <person name="Kuwahara-Arai K."/>
            <person name="Uchiyama I."/>
            <person name="Takeuchi F."/>
            <person name="Ito T."/>
            <person name="Hiramatsu K."/>
        </authorList>
    </citation>
    <scope>NUCLEOTIDE SEQUENCE [LARGE SCALE GENOMIC DNA]</scope>
    <source>
        <strain evidence="6 7">JCSC5402</strain>
    </source>
</reference>
<dbReference type="GO" id="GO:0005829">
    <property type="term" value="C:cytosol"/>
    <property type="evidence" value="ECO:0007669"/>
    <property type="project" value="TreeGrafter"/>
</dbReference>
<dbReference type="PANTHER" id="PTHR10584">
    <property type="entry name" value="SUGAR KINASE"/>
    <property type="match status" value="1"/>
</dbReference>
<dbReference type="PANTHER" id="PTHR10584:SF166">
    <property type="entry name" value="RIBOKINASE"/>
    <property type="match status" value="1"/>
</dbReference>
<dbReference type="GO" id="GO:0016301">
    <property type="term" value="F:kinase activity"/>
    <property type="evidence" value="ECO:0007669"/>
    <property type="project" value="UniProtKB-KW"/>
</dbReference>
<dbReference type="STRING" id="458233.MCCL_0332"/>
<dbReference type="Gene3D" id="3.40.1190.20">
    <property type="match status" value="1"/>
</dbReference>
<dbReference type="InterPro" id="IPR029056">
    <property type="entry name" value="Ribokinase-like"/>
</dbReference>
<evidence type="ECO:0000259" key="5">
    <source>
        <dbReference type="Pfam" id="PF00294"/>
    </source>
</evidence>
<accession>B9E9X8</accession>
<evidence type="ECO:0000256" key="2">
    <source>
        <dbReference type="ARBA" id="ARBA00022679"/>
    </source>
</evidence>